<dbReference type="Proteomes" id="UP000824998">
    <property type="component" value="Unassembled WGS sequence"/>
</dbReference>
<feature type="compositionally biased region" description="Basic residues" evidence="1">
    <location>
        <begin position="17"/>
        <end position="26"/>
    </location>
</feature>
<evidence type="ECO:0000313" key="2">
    <source>
        <dbReference type="EMBL" id="KAG9229607.1"/>
    </source>
</evidence>
<comment type="caution">
    <text evidence="2">The sequence shown here is derived from an EMBL/GenBank/DDBJ whole genome shotgun (WGS) entry which is preliminary data.</text>
</comment>
<accession>A0A9P7YAG3</accession>
<proteinExistence type="predicted"/>
<keyword evidence="3" id="KW-1185">Reference proteome</keyword>
<dbReference type="AlphaFoldDB" id="A0A9P7YAG3"/>
<protein>
    <submittedName>
        <fullName evidence="2">Uncharacterized protein</fullName>
    </submittedName>
</protein>
<evidence type="ECO:0000256" key="1">
    <source>
        <dbReference type="SAM" id="MobiDB-lite"/>
    </source>
</evidence>
<feature type="compositionally biased region" description="Basic and acidic residues" evidence="1">
    <location>
        <begin position="27"/>
        <end position="55"/>
    </location>
</feature>
<gene>
    <name evidence="2" type="ORF">BJ875DRAFT_488760</name>
</gene>
<feature type="region of interest" description="Disordered" evidence="1">
    <location>
        <begin position="1"/>
        <end position="82"/>
    </location>
</feature>
<feature type="compositionally biased region" description="Polar residues" evidence="1">
    <location>
        <begin position="126"/>
        <end position="136"/>
    </location>
</feature>
<evidence type="ECO:0000313" key="3">
    <source>
        <dbReference type="Proteomes" id="UP000824998"/>
    </source>
</evidence>
<feature type="compositionally biased region" description="Basic and acidic residues" evidence="1">
    <location>
        <begin position="63"/>
        <end position="73"/>
    </location>
</feature>
<dbReference type="EMBL" id="MU251749">
    <property type="protein sequence ID" value="KAG9229607.1"/>
    <property type="molecule type" value="Genomic_DNA"/>
</dbReference>
<reference evidence="2" key="1">
    <citation type="journal article" date="2021" name="IMA Fungus">
        <title>Genomic characterization of three marine fungi, including Emericellopsis atlantica sp. nov. with signatures of a generalist lifestyle and marine biomass degradation.</title>
        <authorList>
            <person name="Hagestad O.C."/>
            <person name="Hou L."/>
            <person name="Andersen J.H."/>
            <person name="Hansen E.H."/>
            <person name="Altermark B."/>
            <person name="Li C."/>
            <person name="Kuhnert E."/>
            <person name="Cox R.J."/>
            <person name="Crous P.W."/>
            <person name="Spatafora J.W."/>
            <person name="Lail K."/>
            <person name="Amirebrahimi M."/>
            <person name="Lipzen A."/>
            <person name="Pangilinan J."/>
            <person name="Andreopoulos W."/>
            <person name="Hayes R.D."/>
            <person name="Ng V."/>
            <person name="Grigoriev I.V."/>
            <person name="Jackson S.A."/>
            <person name="Sutton T.D.S."/>
            <person name="Dobson A.D.W."/>
            <person name="Rama T."/>
        </authorList>
    </citation>
    <scope>NUCLEOTIDE SEQUENCE</scope>
    <source>
        <strain evidence="2">TRa018bII</strain>
    </source>
</reference>
<sequence length="290" mass="33346">MPKLAAKRKWQGDARTTKSKPRRLSVSRKDDSDSQHSEDESDDHLFVREHSDAPRHAKKSKTRKSEPVRHRVDEYEEDEGRMESQQFLALVQFESKKKKMAAKASASFLEKFASDLKDDEKELKQVLQNSSATSTKQDSDFEGGFQDAYLLSRPKQNKEPKDSKSKQFSSLFKWSKNLTENARQILRTFEGLSKLTSDNETSRLLENTWEEDDEKMIQILDVGHKLAIEKYECLIGGNKAYSVKPTLLPVAKEFYGEGAESTHVGWGRIADRQERGIRKIVKSFQPSKDR</sequence>
<organism evidence="2 3">
    <name type="scientific">Amylocarpus encephaloides</name>
    <dbReference type="NCBI Taxonomy" id="45428"/>
    <lineage>
        <taxon>Eukaryota</taxon>
        <taxon>Fungi</taxon>
        <taxon>Dikarya</taxon>
        <taxon>Ascomycota</taxon>
        <taxon>Pezizomycotina</taxon>
        <taxon>Leotiomycetes</taxon>
        <taxon>Helotiales</taxon>
        <taxon>Helotiales incertae sedis</taxon>
        <taxon>Amylocarpus</taxon>
    </lineage>
</organism>
<feature type="region of interest" description="Disordered" evidence="1">
    <location>
        <begin position="120"/>
        <end position="142"/>
    </location>
</feature>
<name>A0A9P7YAG3_9HELO</name>
<dbReference type="OrthoDB" id="3598799at2759"/>